<gene>
    <name evidence="14 16" type="primary">atpE</name>
    <name evidence="16" type="ORF">EVA95_03805</name>
</gene>
<keyword evidence="9 14" id="KW-0406">Ion transport</keyword>
<dbReference type="PRINTS" id="PR00124">
    <property type="entry name" value="ATPASEC"/>
</dbReference>
<keyword evidence="4 14" id="KW-1003">Cell membrane</keyword>
<reference evidence="16 17" key="1">
    <citation type="submission" date="2019-02" db="EMBL/GenBank/DDBJ databases">
        <title>Prokaryotic population dynamics and viral predation in marine succession experiment using metagenomics: the confinement effect.</title>
        <authorList>
            <person name="Haro-Moreno J.M."/>
            <person name="Rodriguez-Valera F."/>
            <person name="Lopez-Perez M."/>
        </authorList>
    </citation>
    <scope>NUCLEOTIDE SEQUENCE [LARGE SCALE GENOMIC DNA]</scope>
    <source>
        <strain evidence="16">MED-G162</strain>
    </source>
</reference>
<dbReference type="InterPro" id="IPR002379">
    <property type="entry name" value="ATPase_proteolipid_c-like_dom"/>
</dbReference>
<evidence type="ECO:0000256" key="1">
    <source>
        <dbReference type="ARBA" id="ARBA00004651"/>
    </source>
</evidence>
<feature type="transmembrane region" description="Helical" evidence="14">
    <location>
        <begin position="6"/>
        <end position="27"/>
    </location>
</feature>
<dbReference type="NCBIfam" id="NF005363">
    <property type="entry name" value="PRK06876.1"/>
    <property type="match status" value="1"/>
</dbReference>
<evidence type="ECO:0000256" key="9">
    <source>
        <dbReference type="ARBA" id="ARBA00023065"/>
    </source>
</evidence>
<dbReference type="InterPro" id="IPR020537">
    <property type="entry name" value="ATP_synth_F0_csu_DDCD_BS"/>
</dbReference>
<evidence type="ECO:0000256" key="5">
    <source>
        <dbReference type="ARBA" id="ARBA00022547"/>
    </source>
</evidence>
<sequence>MEYSILAAGITMGLSAIGAGIGVGILGSKFIEGIARQPELAPFLQGRFFLMMGLTDAVPMIGVGLGMYMLFAI</sequence>
<evidence type="ECO:0000256" key="10">
    <source>
        <dbReference type="ARBA" id="ARBA00023121"/>
    </source>
</evidence>
<dbReference type="SUPFAM" id="SSF81333">
    <property type="entry name" value="F1F0 ATP synthase subunit C"/>
    <property type="match status" value="1"/>
</dbReference>
<evidence type="ECO:0000256" key="8">
    <source>
        <dbReference type="ARBA" id="ARBA00022989"/>
    </source>
</evidence>
<evidence type="ECO:0000256" key="2">
    <source>
        <dbReference type="ARBA" id="ARBA00006704"/>
    </source>
</evidence>
<evidence type="ECO:0000256" key="6">
    <source>
        <dbReference type="ARBA" id="ARBA00022692"/>
    </source>
</evidence>
<evidence type="ECO:0000256" key="4">
    <source>
        <dbReference type="ARBA" id="ARBA00022475"/>
    </source>
</evidence>
<keyword evidence="11 14" id="KW-0472">Membrane</keyword>
<keyword evidence="3 14" id="KW-0813">Transport</keyword>
<dbReference type="GO" id="GO:0033177">
    <property type="term" value="C:proton-transporting two-sector ATPase complex, proton-transporting domain"/>
    <property type="evidence" value="ECO:0007669"/>
    <property type="project" value="InterPro"/>
</dbReference>
<keyword evidence="12 14" id="KW-0066">ATP synthesis</keyword>
<dbReference type="GO" id="GO:0046933">
    <property type="term" value="F:proton-transporting ATP synthase activity, rotational mechanism"/>
    <property type="evidence" value="ECO:0007669"/>
    <property type="project" value="UniProtKB-UniRule"/>
</dbReference>
<dbReference type="AlphaFoldDB" id="A0A520MVN0"/>
<evidence type="ECO:0000256" key="12">
    <source>
        <dbReference type="ARBA" id="ARBA00023310"/>
    </source>
</evidence>
<keyword evidence="8 14" id="KW-1133">Transmembrane helix</keyword>
<dbReference type="GO" id="GO:0005886">
    <property type="term" value="C:plasma membrane"/>
    <property type="evidence" value="ECO:0007669"/>
    <property type="project" value="UniProtKB-SubCell"/>
</dbReference>
<dbReference type="InterPro" id="IPR038662">
    <property type="entry name" value="ATP_synth_F0_csu_sf"/>
</dbReference>
<keyword evidence="10 14" id="KW-0446">Lipid-binding</keyword>
<feature type="transmembrane region" description="Helical" evidence="14">
    <location>
        <begin position="48"/>
        <end position="71"/>
    </location>
</feature>
<dbReference type="PROSITE" id="PS00605">
    <property type="entry name" value="ATPASE_C"/>
    <property type="match status" value="1"/>
</dbReference>
<evidence type="ECO:0000256" key="13">
    <source>
        <dbReference type="ARBA" id="ARBA00025198"/>
    </source>
</evidence>
<keyword evidence="7 14" id="KW-0375">Hydrogen ion transport</keyword>
<dbReference type="HAMAP" id="MF_01396">
    <property type="entry name" value="ATP_synth_c_bact"/>
    <property type="match status" value="1"/>
</dbReference>
<keyword evidence="6 14" id="KW-0812">Transmembrane</keyword>
<comment type="caution">
    <text evidence="16">The sequence shown here is derived from an EMBL/GenBank/DDBJ whole genome shotgun (WGS) entry which is preliminary data.</text>
</comment>
<dbReference type="Pfam" id="PF00137">
    <property type="entry name" value="ATP-synt_C"/>
    <property type="match status" value="1"/>
</dbReference>
<evidence type="ECO:0000259" key="15">
    <source>
        <dbReference type="Pfam" id="PF00137"/>
    </source>
</evidence>
<protein>
    <recommendedName>
        <fullName evidence="14">ATP synthase subunit c</fullName>
    </recommendedName>
    <alternativeName>
        <fullName evidence="14">ATP synthase F(0) sector subunit c</fullName>
    </alternativeName>
    <alternativeName>
        <fullName evidence="14">F-type ATPase subunit c</fullName>
        <shortName evidence="14">F-ATPase subunit c</shortName>
    </alternativeName>
    <alternativeName>
        <fullName evidence="14">Lipid-binding protein</fullName>
    </alternativeName>
</protein>
<dbReference type="GO" id="GO:0045259">
    <property type="term" value="C:proton-transporting ATP synthase complex"/>
    <property type="evidence" value="ECO:0007669"/>
    <property type="project" value="UniProtKB-KW"/>
</dbReference>
<evidence type="ECO:0000256" key="11">
    <source>
        <dbReference type="ARBA" id="ARBA00023136"/>
    </source>
</evidence>
<dbReference type="InterPro" id="IPR000454">
    <property type="entry name" value="ATP_synth_F0_csu"/>
</dbReference>
<feature type="site" description="Reversibly protonated during proton transport" evidence="14">
    <location>
        <position position="56"/>
    </location>
</feature>
<keyword evidence="5 14" id="KW-0138">CF(0)</keyword>
<dbReference type="EMBL" id="SHBH01000043">
    <property type="protein sequence ID" value="RZO25265.1"/>
    <property type="molecule type" value="Genomic_DNA"/>
</dbReference>
<dbReference type="GO" id="GO:0008289">
    <property type="term" value="F:lipid binding"/>
    <property type="evidence" value="ECO:0007669"/>
    <property type="project" value="UniProtKB-KW"/>
</dbReference>
<feature type="domain" description="V-ATPase proteolipid subunit C-like" evidence="15">
    <location>
        <begin position="6"/>
        <end position="69"/>
    </location>
</feature>
<evidence type="ECO:0000256" key="3">
    <source>
        <dbReference type="ARBA" id="ARBA00022448"/>
    </source>
</evidence>
<dbReference type="FunFam" id="1.20.20.10:FF:000002">
    <property type="entry name" value="ATP synthase subunit c"/>
    <property type="match status" value="1"/>
</dbReference>
<dbReference type="InterPro" id="IPR005953">
    <property type="entry name" value="ATP_synth_csu_bac/chlpt"/>
</dbReference>
<dbReference type="InterPro" id="IPR035921">
    <property type="entry name" value="F/V-ATP_Csub_sf"/>
</dbReference>
<organism evidence="16 17">
    <name type="scientific">SAR86 cluster bacterium</name>
    <dbReference type="NCBI Taxonomy" id="2030880"/>
    <lineage>
        <taxon>Bacteria</taxon>
        <taxon>Pseudomonadati</taxon>
        <taxon>Pseudomonadota</taxon>
        <taxon>Gammaproteobacteria</taxon>
        <taxon>SAR86 cluster</taxon>
    </lineage>
</organism>
<dbReference type="NCBIfam" id="TIGR01260">
    <property type="entry name" value="ATP_synt_c"/>
    <property type="match status" value="1"/>
</dbReference>
<dbReference type="CDD" id="cd18185">
    <property type="entry name" value="ATP-synt_Fo_c_ATPE"/>
    <property type="match status" value="1"/>
</dbReference>
<dbReference type="Gene3D" id="1.20.20.10">
    <property type="entry name" value="F1F0 ATP synthase subunit C"/>
    <property type="match status" value="1"/>
</dbReference>
<evidence type="ECO:0000313" key="17">
    <source>
        <dbReference type="Proteomes" id="UP000319384"/>
    </source>
</evidence>
<evidence type="ECO:0000256" key="14">
    <source>
        <dbReference type="HAMAP-Rule" id="MF_01396"/>
    </source>
</evidence>
<comment type="function">
    <text evidence="13 14">F(1)F(0) ATP synthase produces ATP from ADP in the presence of a proton or sodium gradient. F-type ATPases consist of two structural domains, F(1) containing the extramembraneous catalytic core and F(0) containing the membrane proton channel, linked together by a central stalk and a peripheral stalk. During catalysis, ATP synthesis in the catalytic domain of F(1) is coupled via a rotary mechanism of the central stalk subunits to proton translocation.</text>
</comment>
<name>A0A520MVN0_9GAMM</name>
<dbReference type="Proteomes" id="UP000319384">
    <property type="component" value="Unassembled WGS sequence"/>
</dbReference>
<accession>A0A520MVN0</accession>
<comment type="function">
    <text evidence="14">Key component of the F(0) channel; it plays a direct role in translocation across the membrane. A homomeric c-ring of between 10-14 subunits forms the central stalk rotor element with the F(1) delta and epsilon subunits.</text>
</comment>
<evidence type="ECO:0000313" key="16">
    <source>
        <dbReference type="EMBL" id="RZO25265.1"/>
    </source>
</evidence>
<comment type="subcellular location">
    <subcellularLocation>
        <location evidence="1 14">Cell membrane</location>
        <topology evidence="1 14">Multi-pass membrane protein</topology>
    </subcellularLocation>
</comment>
<proteinExistence type="inferred from homology"/>
<comment type="similarity">
    <text evidence="2 14">Belongs to the ATPase C chain family.</text>
</comment>
<evidence type="ECO:0000256" key="7">
    <source>
        <dbReference type="ARBA" id="ARBA00022781"/>
    </source>
</evidence>